<sequence>MQVSSAKDKNPVESDMTFYGIIEEIWEVDYHEFKAPLFLCRWAENEKGIKQDEFGFTLVNLNRQGHKKDKFASAGQVKQVFYVEDPIDVDWSVVLTTPNRDYRDCFYEDDLGDTSMEHQPFYAEIPLPCDEEENEDDATYRRPNVEGFLVDQFTTPRE</sequence>
<name>A0A2P6PP62_ROSCH</name>
<protein>
    <recommendedName>
        <fullName evidence="1">DUF4216 domain-containing protein</fullName>
    </recommendedName>
</protein>
<dbReference type="EMBL" id="PDCK01000044">
    <property type="protein sequence ID" value="PRQ23733.1"/>
    <property type="molecule type" value="Genomic_DNA"/>
</dbReference>
<keyword evidence="3" id="KW-1185">Reference proteome</keyword>
<proteinExistence type="predicted"/>
<dbReference type="PANTHER" id="PTHR48258">
    <property type="entry name" value="DUF4218 DOMAIN-CONTAINING PROTEIN-RELATED"/>
    <property type="match status" value="1"/>
</dbReference>
<dbReference type="OMA" id="RWAENEK"/>
<dbReference type="PANTHER" id="PTHR48258:SF9">
    <property type="entry name" value="OS01G0348150 PROTEIN"/>
    <property type="match status" value="1"/>
</dbReference>
<organism evidence="2 3">
    <name type="scientific">Rosa chinensis</name>
    <name type="common">China rose</name>
    <dbReference type="NCBI Taxonomy" id="74649"/>
    <lineage>
        <taxon>Eukaryota</taxon>
        <taxon>Viridiplantae</taxon>
        <taxon>Streptophyta</taxon>
        <taxon>Embryophyta</taxon>
        <taxon>Tracheophyta</taxon>
        <taxon>Spermatophyta</taxon>
        <taxon>Magnoliopsida</taxon>
        <taxon>eudicotyledons</taxon>
        <taxon>Gunneridae</taxon>
        <taxon>Pentapetalae</taxon>
        <taxon>rosids</taxon>
        <taxon>fabids</taxon>
        <taxon>Rosales</taxon>
        <taxon>Rosaceae</taxon>
        <taxon>Rosoideae</taxon>
        <taxon>Rosoideae incertae sedis</taxon>
        <taxon>Rosa</taxon>
    </lineage>
</organism>
<feature type="domain" description="DUF4216" evidence="1">
    <location>
        <begin position="26"/>
        <end position="94"/>
    </location>
</feature>
<gene>
    <name evidence="2" type="ORF">RchiOBHm_Chr6g0264621</name>
</gene>
<accession>A0A2P6PP62</accession>
<evidence type="ECO:0000313" key="3">
    <source>
        <dbReference type="Proteomes" id="UP000238479"/>
    </source>
</evidence>
<dbReference type="InterPro" id="IPR025312">
    <property type="entry name" value="DUF4216"/>
</dbReference>
<evidence type="ECO:0000259" key="1">
    <source>
        <dbReference type="Pfam" id="PF13952"/>
    </source>
</evidence>
<dbReference type="AlphaFoldDB" id="A0A2P6PP62"/>
<evidence type="ECO:0000313" key="2">
    <source>
        <dbReference type="EMBL" id="PRQ23733.1"/>
    </source>
</evidence>
<dbReference type="Gramene" id="PRQ23733">
    <property type="protein sequence ID" value="PRQ23733"/>
    <property type="gene ID" value="RchiOBHm_Chr6g0264621"/>
</dbReference>
<dbReference type="Pfam" id="PF13952">
    <property type="entry name" value="DUF4216"/>
    <property type="match status" value="1"/>
</dbReference>
<dbReference type="Proteomes" id="UP000238479">
    <property type="component" value="Chromosome 6"/>
</dbReference>
<reference evidence="2 3" key="1">
    <citation type="journal article" date="2018" name="Nat. Genet.">
        <title>The Rosa genome provides new insights in the design of modern roses.</title>
        <authorList>
            <person name="Bendahmane M."/>
        </authorList>
    </citation>
    <scope>NUCLEOTIDE SEQUENCE [LARGE SCALE GENOMIC DNA]</scope>
    <source>
        <strain evidence="3">cv. Old Blush</strain>
    </source>
</reference>
<comment type="caution">
    <text evidence="2">The sequence shown here is derived from an EMBL/GenBank/DDBJ whole genome shotgun (WGS) entry which is preliminary data.</text>
</comment>